<dbReference type="InterPro" id="IPR004089">
    <property type="entry name" value="MCPsignal_dom"/>
</dbReference>
<gene>
    <name evidence="12" type="ORF">EGT70_01050</name>
</gene>
<evidence type="ECO:0000256" key="2">
    <source>
        <dbReference type="ARBA" id="ARBA00022475"/>
    </source>
</evidence>
<dbReference type="SMART" id="SM01049">
    <property type="entry name" value="Cache_2"/>
    <property type="match status" value="1"/>
</dbReference>
<keyword evidence="2" id="KW-1003">Cell membrane</keyword>
<evidence type="ECO:0000256" key="9">
    <source>
        <dbReference type="SAM" id="Coils"/>
    </source>
</evidence>
<comment type="subcellular location">
    <subcellularLocation>
        <location evidence="1">Cell membrane</location>
        <topology evidence="1">Multi-pass membrane protein</topology>
    </subcellularLocation>
</comment>
<dbReference type="GO" id="GO:0005886">
    <property type="term" value="C:plasma membrane"/>
    <property type="evidence" value="ECO:0007669"/>
    <property type="project" value="UniProtKB-SubCell"/>
</dbReference>
<keyword evidence="5 10" id="KW-1133">Transmembrane helix</keyword>
<feature type="transmembrane region" description="Helical" evidence="10">
    <location>
        <begin position="23"/>
        <end position="44"/>
    </location>
</feature>
<dbReference type="GO" id="GO:0006935">
    <property type="term" value="P:chemotaxis"/>
    <property type="evidence" value="ECO:0007669"/>
    <property type="project" value="InterPro"/>
</dbReference>
<evidence type="ECO:0000256" key="3">
    <source>
        <dbReference type="ARBA" id="ARBA00022481"/>
    </source>
</evidence>
<dbReference type="Pfam" id="PF17200">
    <property type="entry name" value="sCache_2"/>
    <property type="match status" value="1"/>
</dbReference>
<evidence type="ECO:0000256" key="4">
    <source>
        <dbReference type="ARBA" id="ARBA00022692"/>
    </source>
</evidence>
<feature type="transmembrane region" description="Helical" evidence="10">
    <location>
        <begin position="202"/>
        <end position="222"/>
    </location>
</feature>
<feature type="domain" description="Methyl-accepting transducer" evidence="11">
    <location>
        <begin position="285"/>
        <end position="514"/>
    </location>
</feature>
<evidence type="ECO:0000256" key="5">
    <source>
        <dbReference type="ARBA" id="ARBA00022989"/>
    </source>
</evidence>
<dbReference type="Pfam" id="PF00015">
    <property type="entry name" value="MCPsignal"/>
    <property type="match status" value="1"/>
</dbReference>
<protein>
    <submittedName>
        <fullName evidence="12">Methyl-accepting chemotaxis protein</fullName>
    </submittedName>
</protein>
<evidence type="ECO:0000256" key="6">
    <source>
        <dbReference type="ARBA" id="ARBA00023136"/>
    </source>
</evidence>
<dbReference type="SMART" id="SM00283">
    <property type="entry name" value="MA"/>
    <property type="match status" value="1"/>
</dbReference>
<keyword evidence="3" id="KW-0488">Methylation</keyword>
<dbReference type="Proteomes" id="UP000269379">
    <property type="component" value="Unassembled WGS sequence"/>
</dbReference>
<dbReference type="GO" id="GO:0007165">
    <property type="term" value="P:signal transduction"/>
    <property type="evidence" value="ECO:0007669"/>
    <property type="project" value="UniProtKB-KW"/>
</dbReference>
<dbReference type="PROSITE" id="PS50111">
    <property type="entry name" value="CHEMOTAXIS_TRANSDUC_2"/>
    <property type="match status" value="1"/>
</dbReference>
<keyword evidence="6 10" id="KW-0472">Membrane</keyword>
<evidence type="ECO:0000259" key="11">
    <source>
        <dbReference type="PROSITE" id="PS50111"/>
    </source>
</evidence>
<dbReference type="PANTHER" id="PTHR43531">
    <property type="entry name" value="PROTEIN ICFG"/>
    <property type="match status" value="1"/>
</dbReference>
<keyword evidence="8" id="KW-0807">Transducer</keyword>
<proteinExistence type="inferred from homology"/>
<evidence type="ECO:0000313" key="12">
    <source>
        <dbReference type="EMBL" id="RPA28367.1"/>
    </source>
</evidence>
<accession>A0AAX1XA82</accession>
<dbReference type="Gene3D" id="1.10.287.950">
    <property type="entry name" value="Methyl-accepting chemotaxis protein"/>
    <property type="match status" value="1"/>
</dbReference>
<dbReference type="InterPro" id="IPR033480">
    <property type="entry name" value="sCache_2"/>
</dbReference>
<dbReference type="PANTHER" id="PTHR43531:SF14">
    <property type="entry name" value="METHYL-ACCEPTING CHEMOTAXIS PROTEIN I-RELATED"/>
    <property type="match status" value="1"/>
</dbReference>
<comment type="caution">
    <text evidence="12">The sequence shown here is derived from an EMBL/GenBank/DDBJ whole genome shotgun (WGS) entry which is preliminary data.</text>
</comment>
<organism evidence="12 13">
    <name type="scientific">Burkholderia mallei</name>
    <name type="common">Pseudomonas mallei</name>
    <dbReference type="NCBI Taxonomy" id="13373"/>
    <lineage>
        <taxon>Bacteria</taxon>
        <taxon>Pseudomonadati</taxon>
        <taxon>Pseudomonadota</taxon>
        <taxon>Betaproteobacteria</taxon>
        <taxon>Burkholderiales</taxon>
        <taxon>Burkholderiaceae</taxon>
        <taxon>Burkholderia</taxon>
        <taxon>pseudomallei group</taxon>
    </lineage>
</organism>
<name>A0AAX1XA82_BURML</name>
<dbReference type="PRINTS" id="PR00260">
    <property type="entry name" value="CHEMTRNSDUCR"/>
</dbReference>
<dbReference type="FunFam" id="1.10.287.950:FF:000001">
    <property type="entry name" value="Methyl-accepting chemotaxis sensory transducer"/>
    <property type="match status" value="1"/>
</dbReference>
<dbReference type="InterPro" id="IPR051310">
    <property type="entry name" value="MCP_chemotaxis"/>
</dbReference>
<dbReference type="CDD" id="cd11386">
    <property type="entry name" value="MCP_signal"/>
    <property type="match status" value="1"/>
</dbReference>
<comment type="similarity">
    <text evidence="7">Belongs to the methyl-accepting chemotaxis (MCP) protein family.</text>
</comment>
<evidence type="ECO:0000256" key="8">
    <source>
        <dbReference type="PROSITE-ProRule" id="PRU00284"/>
    </source>
</evidence>
<dbReference type="SUPFAM" id="SSF58104">
    <property type="entry name" value="Methyl-accepting chemotaxis protein (MCP) signaling domain"/>
    <property type="match status" value="1"/>
</dbReference>
<reference evidence="13" key="1">
    <citation type="submission" date="2018-10" db="EMBL/GenBank/DDBJ databases">
        <title>FDA dAtabase for Regulatory Grade micrObial Sequences (FDA-ARGOS): Supporting development and validation of Infectious Disease Dx tests.</title>
        <authorList>
            <person name="Minogue T."/>
            <person name="Wolcott M."/>
            <person name="Wasieloski L."/>
            <person name="Aguilar W."/>
            <person name="Moore D."/>
            <person name="Jaissle J."/>
            <person name="Tallon L."/>
            <person name="Sadzewicz L."/>
            <person name="Zhao X."/>
            <person name="Vavikolanu K."/>
            <person name="Mehta A."/>
            <person name="Aluvathingal J."/>
            <person name="Nadendla S."/>
            <person name="Yan Y."/>
            <person name="Sichtig H."/>
        </authorList>
    </citation>
    <scope>NUCLEOTIDE SEQUENCE [LARGE SCALE GENOMIC DNA]</scope>
    <source>
        <strain evidence="13">FDAARGOS_588</strain>
    </source>
</reference>
<evidence type="ECO:0000256" key="10">
    <source>
        <dbReference type="SAM" id="Phobius"/>
    </source>
</evidence>
<dbReference type="GO" id="GO:0004888">
    <property type="term" value="F:transmembrane signaling receptor activity"/>
    <property type="evidence" value="ECO:0007669"/>
    <property type="project" value="InterPro"/>
</dbReference>
<evidence type="ECO:0000256" key="1">
    <source>
        <dbReference type="ARBA" id="ARBA00004651"/>
    </source>
</evidence>
<keyword evidence="9" id="KW-0175">Coiled coil</keyword>
<keyword evidence="4 10" id="KW-0812">Transmembrane</keyword>
<feature type="coiled-coil region" evidence="9">
    <location>
        <begin position="314"/>
        <end position="341"/>
    </location>
</feature>
<evidence type="ECO:0000256" key="7">
    <source>
        <dbReference type="ARBA" id="ARBA00029447"/>
    </source>
</evidence>
<dbReference type="AlphaFoldDB" id="A0AAX1XA82"/>
<dbReference type="InterPro" id="IPR004090">
    <property type="entry name" value="Chemotax_Me-accpt_rcpt"/>
</dbReference>
<sequence length="534" mass="57233">MAPFHRRTTRNARTPTLSFRQKLWLPLVISLIALLLVSISSAWLSYQTRMEERRNDLTNVAHVGLSIVREYAALAQRGVLTDAQARKEALERLRSVRYGSDGYFIVIDSSPRMIMHPIKPDTVGKDLRHVADADGRHHYLTFASVAQSPQGGFVDYVFAHPNAHPAKAVDKLGYVIRYAPWDWIISTGAYIDDIQAAFAKSLCLSAGVFALLAALLALSVVYTNRGIERMIGGDPRIAAHMAGVIASGDLATPFATRREDRSSLMFAISQMRDALANAVAQIRASAGYVATTAGEIADSNMDLSSHTECQATALQQAASSMQRLTERVRDTADRARAASELAGSAARITDRGGDMVVRVVAAMNDIRAESRKMVDIIGVIEGIAFQTNILALNAAVEAARAGNEGRGFAVVASEVRVLAQRSASAAKDIRALIGRAAERVGNGAELVEATGATIGEAQHAICRVTGIVQDIAAAATDQSQGLEQINAAVSQMDSVTRRNATLVEHAAIAAQSLNEQSRCLQDAVAAFRTEALGC</sequence>
<dbReference type="Gene3D" id="3.30.450.20">
    <property type="entry name" value="PAS domain"/>
    <property type="match status" value="1"/>
</dbReference>
<dbReference type="EMBL" id="RKJW01000001">
    <property type="protein sequence ID" value="RPA28367.1"/>
    <property type="molecule type" value="Genomic_DNA"/>
</dbReference>
<evidence type="ECO:0000313" key="13">
    <source>
        <dbReference type="Proteomes" id="UP000269379"/>
    </source>
</evidence>